<sequence>MNGDSLAPPQGGEAGEEKGSSLQNISSIELSEVIRGHKSGKILKIVSSEKLIAAFSPQD</sequence>
<accession>A0AAN8WSR7</accession>
<dbReference type="Proteomes" id="UP001381693">
    <property type="component" value="Unassembled WGS sequence"/>
</dbReference>
<evidence type="ECO:0000256" key="1">
    <source>
        <dbReference type="SAM" id="MobiDB-lite"/>
    </source>
</evidence>
<keyword evidence="3" id="KW-1185">Reference proteome</keyword>
<feature type="region of interest" description="Disordered" evidence="1">
    <location>
        <begin position="1"/>
        <end position="23"/>
    </location>
</feature>
<evidence type="ECO:0000313" key="3">
    <source>
        <dbReference type="Proteomes" id="UP001381693"/>
    </source>
</evidence>
<organism evidence="2 3">
    <name type="scientific">Halocaridina rubra</name>
    <name type="common">Hawaiian red shrimp</name>
    <dbReference type="NCBI Taxonomy" id="373956"/>
    <lineage>
        <taxon>Eukaryota</taxon>
        <taxon>Metazoa</taxon>
        <taxon>Ecdysozoa</taxon>
        <taxon>Arthropoda</taxon>
        <taxon>Crustacea</taxon>
        <taxon>Multicrustacea</taxon>
        <taxon>Malacostraca</taxon>
        <taxon>Eumalacostraca</taxon>
        <taxon>Eucarida</taxon>
        <taxon>Decapoda</taxon>
        <taxon>Pleocyemata</taxon>
        <taxon>Caridea</taxon>
        <taxon>Atyoidea</taxon>
        <taxon>Atyidae</taxon>
        <taxon>Halocaridina</taxon>
    </lineage>
</organism>
<proteinExistence type="predicted"/>
<dbReference type="EMBL" id="JAXCGZ010014096">
    <property type="protein sequence ID" value="KAK7071656.1"/>
    <property type="molecule type" value="Genomic_DNA"/>
</dbReference>
<comment type="caution">
    <text evidence="2">The sequence shown here is derived from an EMBL/GenBank/DDBJ whole genome shotgun (WGS) entry which is preliminary data.</text>
</comment>
<gene>
    <name evidence="2" type="ORF">SK128_009289</name>
</gene>
<name>A0AAN8WSR7_HALRR</name>
<reference evidence="2 3" key="1">
    <citation type="submission" date="2023-11" db="EMBL/GenBank/DDBJ databases">
        <title>Halocaridina rubra genome assembly.</title>
        <authorList>
            <person name="Smith C."/>
        </authorList>
    </citation>
    <scope>NUCLEOTIDE SEQUENCE [LARGE SCALE GENOMIC DNA]</scope>
    <source>
        <strain evidence="2">EP-1</strain>
        <tissue evidence="2">Whole</tissue>
    </source>
</reference>
<dbReference type="AlphaFoldDB" id="A0AAN8WSR7"/>
<evidence type="ECO:0000313" key="2">
    <source>
        <dbReference type="EMBL" id="KAK7071656.1"/>
    </source>
</evidence>
<protein>
    <submittedName>
        <fullName evidence="2">Uncharacterized protein</fullName>
    </submittedName>
</protein>